<dbReference type="InterPro" id="IPR001647">
    <property type="entry name" value="HTH_TetR"/>
</dbReference>
<dbReference type="Pfam" id="PF00440">
    <property type="entry name" value="TetR_N"/>
    <property type="match status" value="1"/>
</dbReference>
<reference evidence="3 4" key="1">
    <citation type="submission" date="2021-07" db="EMBL/GenBank/DDBJ databases">
        <title>Whole Genome Sequence of Nocardia Iowensis.</title>
        <authorList>
            <person name="Lamm A."/>
            <person name="Collins-Fairclough A.M."/>
            <person name="Bunk B."/>
            <person name="Sproer C."/>
        </authorList>
    </citation>
    <scope>NUCLEOTIDE SEQUENCE [LARGE SCALE GENOMIC DNA]</scope>
    <source>
        <strain evidence="3 4">NRRL 5646</strain>
    </source>
</reference>
<gene>
    <name evidence="3" type="ORF">KV110_25010</name>
</gene>
<feature type="domain" description="HTH tetR-type" evidence="2">
    <location>
        <begin position="26"/>
        <end position="57"/>
    </location>
</feature>
<dbReference type="RefSeq" id="WP_218469720.1">
    <property type="nucleotide sequence ID" value="NZ_BAABJN010000003.1"/>
</dbReference>
<keyword evidence="1" id="KW-0238">DNA-binding</keyword>
<evidence type="ECO:0000313" key="4">
    <source>
        <dbReference type="Proteomes" id="UP000694257"/>
    </source>
</evidence>
<evidence type="ECO:0000256" key="1">
    <source>
        <dbReference type="ARBA" id="ARBA00023125"/>
    </source>
</evidence>
<name>A0ABX8RGW2_NOCIO</name>
<protein>
    <submittedName>
        <fullName evidence="3">TetR/AcrR family transcriptional regulator</fullName>
    </submittedName>
</protein>
<accession>A0ABX8RGW2</accession>
<proteinExistence type="predicted"/>
<sequence>MTTSPLAVDDNPASEQPDPTEIRQQLLRAATEPFLTRGFSATSIRQIIERAGVRRPSGISKIMIGHDVADAVCNQATARIHRFRPRDVDDLIAMLVTWTEVAMARPGWVRLELELAAHGNDGDHRAAQRSSQLRAAVVALLATVRSGTPAGTNAEEGRAMDEIRAMLVWSTLIGFVCRNAHNLDVSRAAIAEHIGYVVRFAVS</sequence>
<evidence type="ECO:0000259" key="2">
    <source>
        <dbReference type="Pfam" id="PF00440"/>
    </source>
</evidence>
<evidence type="ECO:0000313" key="3">
    <source>
        <dbReference type="EMBL" id="QXN88837.1"/>
    </source>
</evidence>
<organism evidence="3 4">
    <name type="scientific">Nocardia iowensis</name>
    <dbReference type="NCBI Taxonomy" id="204891"/>
    <lineage>
        <taxon>Bacteria</taxon>
        <taxon>Bacillati</taxon>
        <taxon>Actinomycetota</taxon>
        <taxon>Actinomycetes</taxon>
        <taxon>Mycobacteriales</taxon>
        <taxon>Nocardiaceae</taxon>
        <taxon>Nocardia</taxon>
    </lineage>
</organism>
<dbReference type="EMBL" id="CP078145">
    <property type="protein sequence ID" value="QXN88837.1"/>
    <property type="molecule type" value="Genomic_DNA"/>
</dbReference>
<keyword evidence="4" id="KW-1185">Reference proteome</keyword>
<dbReference type="Proteomes" id="UP000694257">
    <property type="component" value="Chromosome"/>
</dbReference>